<evidence type="ECO:0000259" key="2">
    <source>
        <dbReference type="Pfam" id="PF02894"/>
    </source>
</evidence>
<evidence type="ECO:0000313" key="3">
    <source>
        <dbReference type="EMBL" id="MBB5423787.1"/>
    </source>
</evidence>
<comment type="caution">
    <text evidence="3">The sequence shown here is derived from an EMBL/GenBank/DDBJ whole genome shotgun (WGS) entry which is preliminary data.</text>
</comment>
<dbReference type="GO" id="GO:0000166">
    <property type="term" value="F:nucleotide binding"/>
    <property type="evidence" value="ECO:0007669"/>
    <property type="project" value="InterPro"/>
</dbReference>
<dbReference type="Pfam" id="PF02894">
    <property type="entry name" value="GFO_IDH_MocA_C"/>
    <property type="match status" value="1"/>
</dbReference>
<dbReference type="Proteomes" id="UP000592780">
    <property type="component" value="Unassembled WGS sequence"/>
</dbReference>
<dbReference type="RefSeq" id="WP_152851181.1">
    <property type="nucleotide sequence ID" value="NZ_JACHDD010000003.1"/>
</dbReference>
<reference evidence="3 4" key="1">
    <citation type="submission" date="2020-08" db="EMBL/GenBank/DDBJ databases">
        <title>Genomic Encyclopedia of Type Strains, Phase IV (KMG-V): Genome sequencing to study the core and pangenomes of soil and plant-associated prokaryotes.</title>
        <authorList>
            <person name="Whitman W."/>
        </authorList>
    </citation>
    <scope>NUCLEOTIDE SEQUENCE [LARGE SCALE GENOMIC DNA]</scope>
    <source>
        <strain evidence="3 4">JPY158</strain>
    </source>
</reference>
<organism evidence="3 4">
    <name type="scientific">Paraburkholderia atlantica</name>
    <dbReference type="NCBI Taxonomy" id="2654982"/>
    <lineage>
        <taxon>Bacteria</taxon>
        <taxon>Pseudomonadati</taxon>
        <taxon>Pseudomonadota</taxon>
        <taxon>Betaproteobacteria</taxon>
        <taxon>Burkholderiales</taxon>
        <taxon>Burkholderiaceae</taxon>
        <taxon>Paraburkholderia</taxon>
    </lineage>
</organism>
<dbReference type="SUPFAM" id="SSF51735">
    <property type="entry name" value="NAD(P)-binding Rossmann-fold domains"/>
    <property type="match status" value="1"/>
</dbReference>
<dbReference type="Gene3D" id="3.40.50.720">
    <property type="entry name" value="NAD(P)-binding Rossmann-like Domain"/>
    <property type="match status" value="1"/>
</dbReference>
<dbReference type="InterPro" id="IPR051317">
    <property type="entry name" value="Gfo/Idh/MocA_oxidoreduct"/>
</dbReference>
<sequence>MTGSRFRVGIIGAGRISDLHAIEYLQNPLARIVGVCDRDAAQARSKLAAWGIPDVAVEEDVDRFLAREDIDLVEILLPHHLHLPVALKAMAAGKIVSLQKPMCVDLAEADQLVAAAEAYDRPFKVFENFIFYPPVLKARELIDQGAIGTPLSIRIKSNPARSATAWEVPPSASAWRSEKSHAGGGPLVFDDGHHKFALAWHFMGDPEEVHAFIGDTEGPGGMRFDAQSIISFRFPGNRVGNLEIVYSPDMELVTRHYAQDDRVEITGTAGVLFINGGHGRLGATPPVTLYRDGQITTYDVPSGWEQSFVLSTRHFLNALQTGGAPVLTAREARQVLRFSSAAEQSAREGKAIRLAF</sequence>
<dbReference type="PANTHER" id="PTHR43708:SF8">
    <property type="entry name" value="OXIDOREDUCTASE"/>
    <property type="match status" value="1"/>
</dbReference>
<dbReference type="InterPro" id="IPR004104">
    <property type="entry name" value="Gfo/Idh/MocA-like_OxRdtase_C"/>
</dbReference>
<gene>
    <name evidence="3" type="ORF">HDG40_001931</name>
</gene>
<dbReference type="AlphaFoldDB" id="A0A6I1PPG9"/>
<protein>
    <submittedName>
        <fullName evidence="3">Putative dehydrogenase</fullName>
    </submittedName>
</protein>
<accession>A0A6I1PPG9</accession>
<dbReference type="Pfam" id="PF01408">
    <property type="entry name" value="GFO_IDH_MocA"/>
    <property type="match status" value="1"/>
</dbReference>
<evidence type="ECO:0000313" key="4">
    <source>
        <dbReference type="Proteomes" id="UP000592780"/>
    </source>
</evidence>
<dbReference type="PANTHER" id="PTHR43708">
    <property type="entry name" value="CONSERVED EXPRESSED OXIDOREDUCTASE (EUROFUNG)"/>
    <property type="match status" value="1"/>
</dbReference>
<evidence type="ECO:0000259" key="1">
    <source>
        <dbReference type="Pfam" id="PF01408"/>
    </source>
</evidence>
<name>A0A6I1PPG9_PARAM</name>
<dbReference type="InterPro" id="IPR000683">
    <property type="entry name" value="Gfo/Idh/MocA-like_OxRdtase_N"/>
</dbReference>
<keyword evidence="4" id="KW-1185">Reference proteome</keyword>
<dbReference type="SUPFAM" id="SSF55347">
    <property type="entry name" value="Glyceraldehyde-3-phosphate dehydrogenase-like, C-terminal domain"/>
    <property type="match status" value="1"/>
</dbReference>
<feature type="domain" description="Gfo/Idh/MocA-like oxidoreductase N-terminal" evidence="1">
    <location>
        <begin position="6"/>
        <end position="123"/>
    </location>
</feature>
<dbReference type="InterPro" id="IPR036291">
    <property type="entry name" value="NAD(P)-bd_dom_sf"/>
</dbReference>
<feature type="domain" description="Gfo/Idh/MocA-like oxidoreductase C-terminal" evidence="2">
    <location>
        <begin position="139"/>
        <end position="352"/>
    </location>
</feature>
<proteinExistence type="predicted"/>
<dbReference type="Gene3D" id="3.30.360.10">
    <property type="entry name" value="Dihydrodipicolinate Reductase, domain 2"/>
    <property type="match status" value="1"/>
</dbReference>
<dbReference type="EMBL" id="JACHDD010000003">
    <property type="protein sequence ID" value="MBB5423787.1"/>
    <property type="molecule type" value="Genomic_DNA"/>
</dbReference>